<sequence>MADRYCVWHLQHWQKVHSARHQCPHTECGDQAQAS</sequence>
<dbReference type="AlphaFoldDB" id="A0A1R0H8K2"/>
<feature type="non-terminal residue" evidence="1">
    <location>
        <position position="35"/>
    </location>
</feature>
<dbReference type="EMBL" id="LSSL01000107">
    <property type="protein sequence ID" value="OLY85437.1"/>
    <property type="molecule type" value="Genomic_DNA"/>
</dbReference>
<comment type="caution">
    <text evidence="1">The sequence shown here is derived from an EMBL/GenBank/DDBJ whole genome shotgun (WGS) entry which is preliminary data.</text>
</comment>
<evidence type="ECO:0000313" key="2">
    <source>
        <dbReference type="Proteomes" id="UP000187455"/>
    </source>
</evidence>
<gene>
    <name evidence="1" type="ORF">AYI68_g370</name>
</gene>
<organism evidence="1 2">
    <name type="scientific">Smittium mucronatum</name>
    <dbReference type="NCBI Taxonomy" id="133383"/>
    <lineage>
        <taxon>Eukaryota</taxon>
        <taxon>Fungi</taxon>
        <taxon>Fungi incertae sedis</taxon>
        <taxon>Zoopagomycota</taxon>
        <taxon>Kickxellomycotina</taxon>
        <taxon>Harpellomycetes</taxon>
        <taxon>Harpellales</taxon>
        <taxon>Legeriomycetaceae</taxon>
        <taxon>Smittium</taxon>
    </lineage>
</organism>
<dbReference type="Proteomes" id="UP000187455">
    <property type="component" value="Unassembled WGS sequence"/>
</dbReference>
<accession>A0A1R0H8K2</accession>
<evidence type="ECO:0000313" key="1">
    <source>
        <dbReference type="EMBL" id="OLY85437.1"/>
    </source>
</evidence>
<keyword evidence="2" id="KW-1185">Reference proteome</keyword>
<proteinExistence type="predicted"/>
<protein>
    <submittedName>
        <fullName evidence="1">Uncharacterized protein</fullName>
    </submittedName>
</protein>
<name>A0A1R0H8K2_9FUNG</name>
<reference evidence="1 2" key="1">
    <citation type="journal article" date="2016" name="Mol. Biol. Evol.">
        <title>Genome-Wide Survey of Gut Fungi (Harpellales) Reveals the First Horizontally Transferred Ubiquitin Gene from a Mosquito Host.</title>
        <authorList>
            <person name="Wang Y."/>
            <person name="White M.M."/>
            <person name="Kvist S."/>
            <person name="Moncalvo J.M."/>
        </authorList>
    </citation>
    <scope>NUCLEOTIDE SEQUENCE [LARGE SCALE GENOMIC DNA]</scope>
    <source>
        <strain evidence="1 2">ALG-7-W6</strain>
    </source>
</reference>